<feature type="transmembrane region" description="Helical" evidence="8">
    <location>
        <begin position="393"/>
        <end position="416"/>
    </location>
</feature>
<gene>
    <name evidence="10" type="ORF">D3H65_06255</name>
</gene>
<dbReference type="GO" id="GO:0022857">
    <property type="term" value="F:transmembrane transporter activity"/>
    <property type="evidence" value="ECO:0007669"/>
    <property type="project" value="InterPro"/>
</dbReference>
<proteinExistence type="inferred from homology"/>
<sequence length="467" mass="50936">MQVSVNTASTGPSTTGQSFSGNLVGISLIAALAGFIFGFDTVVISGANLPIKELWHTTPWFHGFFIMSMALWGTVVGALLGGIPTQRYGRKKVLLWIGIFFSVSALGSALAQDPYTFSFFRFVGGLGIGISSVAAPTYISEISTPATRGRLGAMYQFNIVFGILIAFLSNYFFKGMGGANDWRWMLGVMALPSLIYTFMVVGIPESPRWLLAKKQDEATARQVLKRLGVANVEAEIASIVAGMQHEKAAGNPSGFFSTRYKTILWLAFMVAFFNQWSGINFILYYAPEILERAGLAAKESLLNSIAIGGTNLLFTFVGLYLIDRVGRKTLLIIGSVGYIISLAMVAWSFYAGAGPGLLMTFLLLFIASHAVGQGAVIWVFISEIFPNKVRAMGQSFGASTHWVFAAIITLITPVFLDADNGIFKDNPWPIFAFFAFMMALQLIWVLTRVPETKGVSLEDLEKKLVKE</sequence>
<comment type="similarity">
    <text evidence="2 7">Belongs to the major facilitator superfamily. Sugar transporter (TC 2.A.1.1) family.</text>
</comment>
<dbReference type="PROSITE" id="PS50850">
    <property type="entry name" value="MFS"/>
    <property type="match status" value="1"/>
</dbReference>
<dbReference type="Pfam" id="PF00083">
    <property type="entry name" value="Sugar_tr"/>
    <property type="match status" value="1"/>
</dbReference>
<feature type="domain" description="Major facilitator superfamily (MFS) profile" evidence="9">
    <location>
        <begin position="26"/>
        <end position="453"/>
    </location>
</feature>
<dbReference type="SUPFAM" id="SSF103473">
    <property type="entry name" value="MFS general substrate transporter"/>
    <property type="match status" value="1"/>
</dbReference>
<dbReference type="PROSITE" id="PS00216">
    <property type="entry name" value="SUGAR_TRANSPORT_1"/>
    <property type="match status" value="1"/>
</dbReference>
<feature type="transmembrane region" description="Helical" evidence="8">
    <location>
        <begin position="428"/>
        <end position="447"/>
    </location>
</feature>
<evidence type="ECO:0000256" key="1">
    <source>
        <dbReference type="ARBA" id="ARBA00004141"/>
    </source>
</evidence>
<dbReference type="InterPro" id="IPR020846">
    <property type="entry name" value="MFS_dom"/>
</dbReference>
<evidence type="ECO:0000256" key="8">
    <source>
        <dbReference type="SAM" id="Phobius"/>
    </source>
</evidence>
<organism evidence="10 11">
    <name type="scientific">Paraflavitalea soli</name>
    <dbReference type="NCBI Taxonomy" id="2315862"/>
    <lineage>
        <taxon>Bacteria</taxon>
        <taxon>Pseudomonadati</taxon>
        <taxon>Bacteroidota</taxon>
        <taxon>Chitinophagia</taxon>
        <taxon>Chitinophagales</taxon>
        <taxon>Chitinophagaceae</taxon>
        <taxon>Paraflavitalea</taxon>
    </lineage>
</organism>
<evidence type="ECO:0000256" key="2">
    <source>
        <dbReference type="ARBA" id="ARBA00010992"/>
    </source>
</evidence>
<evidence type="ECO:0000256" key="6">
    <source>
        <dbReference type="ARBA" id="ARBA00023136"/>
    </source>
</evidence>
<dbReference type="PROSITE" id="PS00217">
    <property type="entry name" value="SUGAR_TRANSPORT_2"/>
    <property type="match status" value="1"/>
</dbReference>
<evidence type="ECO:0000313" key="10">
    <source>
        <dbReference type="EMBL" id="AXY73608.1"/>
    </source>
</evidence>
<feature type="transmembrane region" description="Helical" evidence="8">
    <location>
        <begin position="263"/>
        <end position="286"/>
    </location>
</feature>
<dbReference type="InterPro" id="IPR050814">
    <property type="entry name" value="Myo-inositol_Transporter"/>
</dbReference>
<dbReference type="InterPro" id="IPR005829">
    <property type="entry name" value="Sugar_transporter_CS"/>
</dbReference>
<feature type="transmembrane region" description="Helical" evidence="8">
    <location>
        <begin position="21"/>
        <end position="39"/>
    </location>
</feature>
<feature type="transmembrane region" description="Helical" evidence="8">
    <location>
        <begin position="151"/>
        <end position="172"/>
    </location>
</feature>
<feature type="transmembrane region" description="Helical" evidence="8">
    <location>
        <begin position="329"/>
        <end position="350"/>
    </location>
</feature>
<dbReference type="InterPro" id="IPR005828">
    <property type="entry name" value="MFS_sugar_transport-like"/>
</dbReference>
<dbReference type="RefSeq" id="WP_119049444.1">
    <property type="nucleotide sequence ID" value="NZ_CP032157.1"/>
</dbReference>
<feature type="transmembrane region" description="Helical" evidence="8">
    <location>
        <begin position="59"/>
        <end position="81"/>
    </location>
</feature>
<dbReference type="PANTHER" id="PTHR48020">
    <property type="entry name" value="PROTON MYO-INOSITOL COTRANSPORTER"/>
    <property type="match status" value="1"/>
</dbReference>
<dbReference type="GO" id="GO:0016020">
    <property type="term" value="C:membrane"/>
    <property type="evidence" value="ECO:0007669"/>
    <property type="project" value="UniProtKB-SubCell"/>
</dbReference>
<dbReference type="InterPro" id="IPR036259">
    <property type="entry name" value="MFS_trans_sf"/>
</dbReference>
<dbReference type="KEGG" id="pseg:D3H65_06255"/>
<keyword evidence="5 8" id="KW-1133">Transmembrane helix</keyword>
<dbReference type="InterPro" id="IPR003663">
    <property type="entry name" value="Sugar/inositol_transpt"/>
</dbReference>
<feature type="transmembrane region" description="Helical" evidence="8">
    <location>
        <begin position="356"/>
        <end position="381"/>
    </location>
</feature>
<feature type="transmembrane region" description="Helical" evidence="8">
    <location>
        <begin position="301"/>
        <end position="322"/>
    </location>
</feature>
<keyword evidence="3 7" id="KW-0813">Transport</keyword>
<accession>A0A3B7MHB9</accession>
<dbReference type="AlphaFoldDB" id="A0A3B7MHB9"/>
<dbReference type="PRINTS" id="PR00171">
    <property type="entry name" value="SUGRTRNSPORT"/>
</dbReference>
<protein>
    <submittedName>
        <fullName evidence="10">Sugar porter family MFS transporter</fullName>
    </submittedName>
</protein>
<keyword evidence="11" id="KW-1185">Reference proteome</keyword>
<dbReference type="Gene3D" id="1.20.1250.20">
    <property type="entry name" value="MFS general substrate transporter like domains"/>
    <property type="match status" value="1"/>
</dbReference>
<dbReference type="PANTHER" id="PTHR48020:SF12">
    <property type="entry name" value="PROTON MYO-INOSITOL COTRANSPORTER"/>
    <property type="match status" value="1"/>
</dbReference>
<keyword evidence="6 8" id="KW-0472">Membrane</keyword>
<evidence type="ECO:0000259" key="9">
    <source>
        <dbReference type="PROSITE" id="PS50850"/>
    </source>
</evidence>
<reference evidence="10 11" key="1">
    <citation type="submission" date="2018-09" db="EMBL/GenBank/DDBJ databases">
        <title>Genome sequencing of strain 6GH32-13.</title>
        <authorList>
            <person name="Weon H.-Y."/>
            <person name="Heo J."/>
            <person name="Kwon S.-W."/>
        </authorList>
    </citation>
    <scope>NUCLEOTIDE SEQUENCE [LARGE SCALE GENOMIC DNA]</scope>
    <source>
        <strain evidence="10 11">5GH32-13</strain>
    </source>
</reference>
<dbReference type="EMBL" id="CP032157">
    <property type="protein sequence ID" value="AXY73608.1"/>
    <property type="molecule type" value="Genomic_DNA"/>
</dbReference>
<evidence type="ECO:0000313" key="11">
    <source>
        <dbReference type="Proteomes" id="UP000263900"/>
    </source>
</evidence>
<feature type="transmembrane region" description="Helical" evidence="8">
    <location>
        <begin position="93"/>
        <end position="111"/>
    </location>
</feature>
<keyword evidence="4 8" id="KW-0812">Transmembrane</keyword>
<name>A0A3B7MHB9_9BACT</name>
<evidence type="ECO:0000256" key="5">
    <source>
        <dbReference type="ARBA" id="ARBA00022989"/>
    </source>
</evidence>
<dbReference type="NCBIfam" id="TIGR00879">
    <property type="entry name" value="SP"/>
    <property type="match status" value="1"/>
</dbReference>
<evidence type="ECO:0000256" key="3">
    <source>
        <dbReference type="ARBA" id="ARBA00022448"/>
    </source>
</evidence>
<dbReference type="Proteomes" id="UP000263900">
    <property type="component" value="Chromosome"/>
</dbReference>
<feature type="transmembrane region" description="Helical" evidence="8">
    <location>
        <begin position="184"/>
        <end position="204"/>
    </location>
</feature>
<comment type="subcellular location">
    <subcellularLocation>
        <location evidence="1">Membrane</location>
        <topology evidence="1">Multi-pass membrane protein</topology>
    </subcellularLocation>
</comment>
<dbReference type="OrthoDB" id="9783823at2"/>
<feature type="transmembrane region" description="Helical" evidence="8">
    <location>
        <begin position="117"/>
        <end position="139"/>
    </location>
</feature>
<evidence type="ECO:0000256" key="4">
    <source>
        <dbReference type="ARBA" id="ARBA00022692"/>
    </source>
</evidence>
<evidence type="ECO:0000256" key="7">
    <source>
        <dbReference type="RuleBase" id="RU003346"/>
    </source>
</evidence>